<feature type="domain" description="Disease resistance protein winged helix" evidence="9">
    <location>
        <begin position="420"/>
        <end position="490"/>
    </location>
</feature>
<gene>
    <name evidence="11 13" type="primary">LOC113715523</name>
    <name evidence="12 14" type="synonym">LOC113717759</name>
</gene>
<reference evidence="10" key="1">
    <citation type="journal article" date="2025" name="Foods">
        <title>Unveiling the Microbial Signatures of Arabica Coffee Cherries: Insights into Ripeness Specific Diversity, Functional Traits, and Implications for Quality and Safety.</title>
        <authorList>
            <consortium name="RefSeq"/>
            <person name="Tenea G.N."/>
            <person name="Cifuentes V."/>
            <person name="Reyes P."/>
            <person name="Cevallos-Vallejos M."/>
        </authorList>
    </citation>
    <scope>NUCLEOTIDE SEQUENCE [LARGE SCALE GENOMIC DNA]</scope>
</reference>
<dbReference type="CDD" id="cd14798">
    <property type="entry name" value="RX-CC_like"/>
    <property type="match status" value="1"/>
</dbReference>
<dbReference type="Gene3D" id="3.80.10.10">
    <property type="entry name" value="Ribonuclease Inhibitor"/>
    <property type="match status" value="1"/>
</dbReference>
<keyword evidence="10" id="KW-1185">Reference proteome</keyword>
<sequence length="882" mass="101520">MADIPALAILLGNMMETISYNTDLIGRAMSNDLKGLCDDLAVLKASIKHYPEWQKDKGAIKNLENEIRDVVFEAENAIDTYILHASNQRHRGFLARAFHTTESASVLRSLGKRIAQVRAQVQNIQRSDLPSIGLDALQFDEISYMRTKKQTPLFGADKVIGFVDSAKDVIELLTGRSQRQSDQLEVISIVGMPGIGKTTLARKVLSDPMIDYEFFTKVFVHVSQDWERKDVFLSILTSFTRIDEAMNRMSDDALADEVRQRLKYKYLIVIDDLWSNDAWDKLKSAFPDNKKGSRVLITTRNVAVAHYANTKNEPYYLGFLSPEESRELLRYKVFDGNNCPEELQAYEAKILDRCAGLPLAIVVVAGILRNNSKATHWWMSVAENVHDYVAKNDELGNDVIRRSYNHLPYNLKPCFLYFGVFPEYFEIPAWKLIRLWISEGFIEHQRFMNMEDVAEFYLQELVDRSLVMIGQKRSDGRIKTCRMNNMLQDFCKKQAVEENIFREIKRFDESTSAPYSSSHNARRLCIHPHNLEHIKVKPTGDYVRSFLSFAKEQIQLPQEHISFIPKAFKLLKVLDIGSIIFSRFPAEFFYLLLLKYIAISCHFKVFPGKLSTLLNLQTIIIDTSLRALEIKADIWKMPQLRHLHTNCSTSIPKGKEDSLINPNLQTLSMISPECCKREVFERTPNLRKLGIRGRLGTVIEEIFDSLFRLNFLENLKLLNEDTTTRLDSLPQEYKFPRNLTRLTLENTSLDWKYMSILGKLQILEVLKLKNNAFLGRYWDTEDGGFRCLRVLHIGRTDLVVWKASASNFPSLRSLFLRHCDRLEAIPSGLGDISSFQVIDLYCTNRSVASSAKRIELLKLRLKAEQESSKDSSFKLSVYPPEY</sequence>
<accession>A0A6P6UYF4</accession>
<dbReference type="InterPro" id="IPR032675">
    <property type="entry name" value="LRR_dom_sf"/>
</dbReference>
<dbReference type="InterPro" id="IPR027417">
    <property type="entry name" value="P-loop_NTPase"/>
</dbReference>
<proteinExistence type="inferred from homology"/>
<evidence type="ECO:0000256" key="4">
    <source>
        <dbReference type="ARBA" id="ARBA00022741"/>
    </source>
</evidence>
<dbReference type="PANTHER" id="PTHR23155:SF1193">
    <property type="entry name" value="DISEASE RESISTANCE PROTEIN RPP13-RELATED"/>
    <property type="match status" value="1"/>
</dbReference>
<dbReference type="GO" id="GO:0043531">
    <property type="term" value="F:ADP binding"/>
    <property type="evidence" value="ECO:0007669"/>
    <property type="project" value="InterPro"/>
</dbReference>
<feature type="domain" description="NB-ARC" evidence="7">
    <location>
        <begin position="181"/>
        <end position="337"/>
    </location>
</feature>
<dbReference type="InterPro" id="IPR044974">
    <property type="entry name" value="Disease_R_plants"/>
</dbReference>
<dbReference type="FunFam" id="3.40.50.300:FF:001091">
    <property type="entry name" value="Probable disease resistance protein At1g61300"/>
    <property type="match status" value="1"/>
</dbReference>
<dbReference type="GeneID" id="113715523"/>
<dbReference type="Proteomes" id="UP001652660">
    <property type="component" value="Chromosome 11e"/>
</dbReference>
<dbReference type="FunFam" id="1.10.10.10:FF:000322">
    <property type="entry name" value="Probable disease resistance protein At1g63360"/>
    <property type="match status" value="1"/>
</dbReference>
<evidence type="ECO:0000313" key="14">
    <source>
        <dbReference type="RefSeq" id="XP_071928590.1"/>
    </source>
</evidence>
<dbReference type="RefSeq" id="XP_027098359.1">
    <property type="nucleotide sequence ID" value="XM_027242558.1"/>
</dbReference>
<name>A0A6P6UYF4_COFAR</name>
<dbReference type="PANTHER" id="PTHR23155">
    <property type="entry name" value="DISEASE RESISTANCE PROTEIN RP"/>
    <property type="match status" value="1"/>
</dbReference>
<dbReference type="SUPFAM" id="SSF52540">
    <property type="entry name" value="P-loop containing nucleoside triphosphate hydrolases"/>
    <property type="match status" value="1"/>
</dbReference>
<dbReference type="SUPFAM" id="SSF52058">
    <property type="entry name" value="L domain-like"/>
    <property type="match status" value="1"/>
</dbReference>
<evidence type="ECO:0000313" key="12">
    <source>
        <dbReference type="RefSeq" id="XP_027098359.1"/>
    </source>
</evidence>
<evidence type="ECO:0000259" key="7">
    <source>
        <dbReference type="Pfam" id="PF00931"/>
    </source>
</evidence>
<dbReference type="PRINTS" id="PR00364">
    <property type="entry name" value="DISEASERSIST"/>
</dbReference>
<dbReference type="RefSeq" id="XP_071928590.1">
    <property type="nucleotide sequence ID" value="XM_072072489.1"/>
</dbReference>
<dbReference type="Gene3D" id="3.40.50.300">
    <property type="entry name" value="P-loop containing nucleotide triphosphate hydrolases"/>
    <property type="match status" value="1"/>
</dbReference>
<evidence type="ECO:0000313" key="11">
    <source>
        <dbReference type="RefSeq" id="XP_027095550.1"/>
    </source>
</evidence>
<dbReference type="InterPro" id="IPR041118">
    <property type="entry name" value="Rx_N"/>
</dbReference>
<evidence type="ECO:0000259" key="8">
    <source>
        <dbReference type="Pfam" id="PF18052"/>
    </source>
</evidence>
<comment type="similarity">
    <text evidence="1">Belongs to the disease resistance NB-LRR family.</text>
</comment>
<dbReference type="GO" id="GO:0051607">
    <property type="term" value="P:defense response to virus"/>
    <property type="evidence" value="ECO:0007669"/>
    <property type="project" value="UniProtKB-ARBA"/>
</dbReference>
<dbReference type="OrthoDB" id="646178at2759"/>
<evidence type="ECO:0000256" key="6">
    <source>
        <dbReference type="ARBA" id="ARBA00022840"/>
    </source>
</evidence>
<evidence type="ECO:0000313" key="13">
    <source>
        <dbReference type="RefSeq" id="XP_071926727.1"/>
    </source>
</evidence>
<evidence type="ECO:0000256" key="5">
    <source>
        <dbReference type="ARBA" id="ARBA00022821"/>
    </source>
</evidence>
<dbReference type="AlphaFoldDB" id="A0A6P6UYF4"/>
<dbReference type="RefSeq" id="XP_027095550.1">
    <property type="nucleotide sequence ID" value="XM_027239749.1"/>
</dbReference>
<evidence type="ECO:0000259" key="9">
    <source>
        <dbReference type="Pfam" id="PF23559"/>
    </source>
</evidence>
<keyword evidence="2" id="KW-0433">Leucine-rich repeat</keyword>
<keyword evidence="6" id="KW-0067">ATP-binding</keyword>
<dbReference type="Pfam" id="PF23559">
    <property type="entry name" value="WHD_DRP"/>
    <property type="match status" value="1"/>
</dbReference>
<evidence type="ECO:0000313" key="10">
    <source>
        <dbReference type="Proteomes" id="UP001652660"/>
    </source>
</evidence>
<dbReference type="Gene3D" id="1.20.5.4130">
    <property type="match status" value="1"/>
</dbReference>
<dbReference type="InterPro" id="IPR042197">
    <property type="entry name" value="Apaf_helical"/>
</dbReference>
<keyword evidence="3" id="KW-0677">Repeat</keyword>
<dbReference type="Gene3D" id="1.10.8.430">
    <property type="entry name" value="Helical domain of apoptotic protease-activating factors"/>
    <property type="match status" value="1"/>
</dbReference>
<keyword evidence="5" id="KW-0611">Plant defense</keyword>
<dbReference type="Pfam" id="PF18052">
    <property type="entry name" value="Rx_N"/>
    <property type="match status" value="1"/>
</dbReference>
<protein>
    <submittedName>
        <fullName evidence="11 12 14">Late blight resistance protein homolog R1B-17</fullName>
    </submittedName>
</protein>
<dbReference type="InterPro" id="IPR036388">
    <property type="entry name" value="WH-like_DNA-bd_sf"/>
</dbReference>
<dbReference type="InterPro" id="IPR002182">
    <property type="entry name" value="NB-ARC"/>
</dbReference>
<dbReference type="GO" id="GO:0098542">
    <property type="term" value="P:defense response to other organism"/>
    <property type="evidence" value="ECO:0007669"/>
    <property type="project" value="TreeGrafter"/>
</dbReference>
<evidence type="ECO:0000256" key="1">
    <source>
        <dbReference type="ARBA" id="ARBA00008894"/>
    </source>
</evidence>
<dbReference type="Pfam" id="PF00931">
    <property type="entry name" value="NB-ARC"/>
    <property type="match status" value="1"/>
</dbReference>
<dbReference type="RefSeq" id="XP_071926727.1">
    <property type="nucleotide sequence ID" value="XM_072070626.1"/>
</dbReference>
<reference evidence="11 12" key="2">
    <citation type="submission" date="2025-04" db="UniProtKB">
        <authorList>
            <consortium name="RefSeq"/>
        </authorList>
    </citation>
    <scope>IDENTIFICATION</scope>
    <source>
        <tissue evidence="11 12">Leaves</tissue>
    </source>
</reference>
<evidence type="ECO:0000256" key="3">
    <source>
        <dbReference type="ARBA" id="ARBA00022737"/>
    </source>
</evidence>
<dbReference type="Proteomes" id="UP001652660">
    <property type="component" value="Chromosome 11c"/>
</dbReference>
<feature type="domain" description="Disease resistance N-terminal" evidence="8">
    <location>
        <begin position="28"/>
        <end position="92"/>
    </location>
</feature>
<keyword evidence="4" id="KW-0547">Nucleotide-binding</keyword>
<dbReference type="Gene3D" id="1.10.10.10">
    <property type="entry name" value="Winged helix-like DNA-binding domain superfamily/Winged helix DNA-binding domain"/>
    <property type="match status" value="1"/>
</dbReference>
<evidence type="ECO:0000256" key="2">
    <source>
        <dbReference type="ARBA" id="ARBA00022614"/>
    </source>
</evidence>
<dbReference type="InterPro" id="IPR058922">
    <property type="entry name" value="WHD_DRP"/>
</dbReference>
<organism evidence="10 11">
    <name type="scientific">Coffea arabica</name>
    <name type="common">Arabian coffee</name>
    <dbReference type="NCBI Taxonomy" id="13443"/>
    <lineage>
        <taxon>Eukaryota</taxon>
        <taxon>Viridiplantae</taxon>
        <taxon>Streptophyta</taxon>
        <taxon>Embryophyta</taxon>
        <taxon>Tracheophyta</taxon>
        <taxon>Spermatophyta</taxon>
        <taxon>Magnoliopsida</taxon>
        <taxon>eudicotyledons</taxon>
        <taxon>Gunneridae</taxon>
        <taxon>Pentapetalae</taxon>
        <taxon>asterids</taxon>
        <taxon>lamiids</taxon>
        <taxon>Gentianales</taxon>
        <taxon>Rubiaceae</taxon>
        <taxon>Ixoroideae</taxon>
        <taxon>Gardenieae complex</taxon>
        <taxon>Bertiereae - Coffeeae clade</taxon>
        <taxon>Coffeeae</taxon>
        <taxon>Coffea</taxon>
    </lineage>
</organism>
<dbReference type="GO" id="GO:0005524">
    <property type="term" value="F:ATP binding"/>
    <property type="evidence" value="ECO:0007669"/>
    <property type="project" value="UniProtKB-KW"/>
</dbReference>
<dbReference type="InterPro" id="IPR038005">
    <property type="entry name" value="RX-like_CC"/>
</dbReference>